<evidence type="ECO:0000256" key="5">
    <source>
        <dbReference type="SAM" id="Phobius"/>
    </source>
</evidence>
<evidence type="ECO:0000256" key="3">
    <source>
        <dbReference type="ARBA" id="ARBA00022989"/>
    </source>
</evidence>
<reference evidence="6" key="2">
    <citation type="submission" date="2025-09" db="UniProtKB">
        <authorList>
            <consortium name="Ensembl"/>
        </authorList>
    </citation>
    <scope>IDENTIFICATION</scope>
</reference>
<dbReference type="Proteomes" id="UP000694388">
    <property type="component" value="Unplaced"/>
</dbReference>
<keyword evidence="4 5" id="KW-0472">Membrane</keyword>
<proteinExistence type="predicted"/>
<dbReference type="GO" id="GO:0046323">
    <property type="term" value="P:D-glucose import"/>
    <property type="evidence" value="ECO:0007669"/>
    <property type="project" value="TreeGrafter"/>
</dbReference>
<feature type="transmembrane region" description="Helical" evidence="5">
    <location>
        <begin position="220"/>
        <end position="242"/>
    </location>
</feature>
<dbReference type="GO" id="GO:0055056">
    <property type="term" value="F:D-glucose transmembrane transporter activity"/>
    <property type="evidence" value="ECO:0007669"/>
    <property type="project" value="TreeGrafter"/>
</dbReference>
<sequence>LKRFSIFLAPVPLQVPCLHLLLLASATGIGGTFQYGFNISDIKNFINNTYCERYGMFIDENLVTLLWSVMVSIYTAGGALGSFLTGPLASKLGSEVMSVTLLCTGLGLNLQPMYLGEMAPQHLRGVMSICGMILLPIGITFGQVVGLPEILGWPGGWPLILSITAIPALLQICTLPWCPESPRFLLIDKNDVVECRKGLFQQPFRGRHGDIASGVAPEDMAYIAIGTGLCELLALLMSTLLIERLGRKPLLIGGYSMMALSCVIITISLSLQEHVYWMPFLSASCVFACILSFGIGPGCITSMLPAEFFTQEARSGAYTLYGMSNWSFRFIIGMVFPFMVEGLGPFCFIFFLIDCVATAIFIFFFIPETKNHSFLEIASYFQRIGDHRYVQVQQCNIFVHMY</sequence>
<dbReference type="OMA" id="VMLMLWF"/>
<dbReference type="GO" id="GO:0005886">
    <property type="term" value="C:plasma membrane"/>
    <property type="evidence" value="ECO:0007669"/>
    <property type="project" value="TreeGrafter"/>
</dbReference>
<feature type="transmembrane region" description="Helical" evidence="5">
    <location>
        <begin position="249"/>
        <end position="271"/>
    </location>
</feature>
<dbReference type="InterPro" id="IPR045263">
    <property type="entry name" value="GLUT"/>
</dbReference>
<feature type="transmembrane region" description="Helical" evidence="5">
    <location>
        <begin position="277"/>
        <end position="304"/>
    </location>
</feature>
<dbReference type="Ensembl" id="ENSEBUT00000025388.1">
    <property type="protein sequence ID" value="ENSEBUP00000024812.1"/>
    <property type="gene ID" value="ENSEBUG00000015316.1"/>
</dbReference>
<keyword evidence="2 5" id="KW-0812">Transmembrane</keyword>
<keyword evidence="7" id="KW-1185">Reference proteome</keyword>
<feature type="transmembrane region" description="Helical" evidence="5">
    <location>
        <begin position="316"/>
        <end position="336"/>
    </location>
</feature>
<dbReference type="AlphaFoldDB" id="A0A8C4R6G9"/>
<feature type="transmembrane region" description="Helical" evidence="5">
    <location>
        <begin position="65"/>
        <end position="84"/>
    </location>
</feature>
<keyword evidence="3 5" id="KW-1133">Transmembrane helix</keyword>
<dbReference type="PANTHER" id="PTHR23503:SF22">
    <property type="entry name" value="SOLUTE CARRIER FAMILY 2, FACILITATED GLUCOSE TRANSPORTER MEMBER 11"/>
    <property type="match status" value="1"/>
</dbReference>
<comment type="subcellular location">
    <subcellularLocation>
        <location evidence="1">Membrane</location>
        <topology evidence="1">Multi-pass membrane protein</topology>
    </subcellularLocation>
</comment>
<evidence type="ECO:0000256" key="2">
    <source>
        <dbReference type="ARBA" id="ARBA00022692"/>
    </source>
</evidence>
<dbReference type="GeneTree" id="ENSGT00940000161061"/>
<evidence type="ECO:0000313" key="7">
    <source>
        <dbReference type="Proteomes" id="UP000694388"/>
    </source>
</evidence>
<evidence type="ECO:0000256" key="1">
    <source>
        <dbReference type="ARBA" id="ARBA00004141"/>
    </source>
</evidence>
<name>A0A8C4R6G9_EPTBU</name>
<feature type="transmembrane region" description="Helical" evidence="5">
    <location>
        <begin position="126"/>
        <end position="147"/>
    </location>
</feature>
<dbReference type="PANTHER" id="PTHR23503">
    <property type="entry name" value="SOLUTE CARRIER FAMILY 2"/>
    <property type="match status" value="1"/>
</dbReference>
<organism evidence="6 7">
    <name type="scientific">Eptatretus burgeri</name>
    <name type="common">Inshore hagfish</name>
    <dbReference type="NCBI Taxonomy" id="7764"/>
    <lineage>
        <taxon>Eukaryota</taxon>
        <taxon>Metazoa</taxon>
        <taxon>Chordata</taxon>
        <taxon>Craniata</taxon>
        <taxon>Vertebrata</taxon>
        <taxon>Cyclostomata</taxon>
        <taxon>Myxini</taxon>
        <taxon>Myxiniformes</taxon>
        <taxon>Myxinidae</taxon>
        <taxon>Eptatretinae</taxon>
        <taxon>Eptatretus</taxon>
    </lineage>
</organism>
<evidence type="ECO:0000313" key="6">
    <source>
        <dbReference type="Ensembl" id="ENSEBUP00000024812.1"/>
    </source>
</evidence>
<dbReference type="InterPro" id="IPR005828">
    <property type="entry name" value="MFS_sugar_transport-like"/>
</dbReference>
<dbReference type="InterPro" id="IPR036259">
    <property type="entry name" value="MFS_trans_sf"/>
</dbReference>
<dbReference type="Gene3D" id="1.20.1250.20">
    <property type="entry name" value="MFS general substrate transporter like domains"/>
    <property type="match status" value="2"/>
</dbReference>
<protein>
    <submittedName>
        <fullName evidence="6">Solute carrier family 2 member 11a</fullName>
    </submittedName>
</protein>
<dbReference type="GO" id="GO:0070837">
    <property type="term" value="P:dehydroascorbic acid transport"/>
    <property type="evidence" value="ECO:0007669"/>
    <property type="project" value="TreeGrafter"/>
</dbReference>
<feature type="transmembrane region" description="Helical" evidence="5">
    <location>
        <begin position="342"/>
        <end position="366"/>
    </location>
</feature>
<dbReference type="Pfam" id="PF00083">
    <property type="entry name" value="Sugar_tr"/>
    <property type="match status" value="2"/>
</dbReference>
<dbReference type="SUPFAM" id="SSF103473">
    <property type="entry name" value="MFS general substrate transporter"/>
    <property type="match status" value="1"/>
</dbReference>
<evidence type="ECO:0000256" key="4">
    <source>
        <dbReference type="ARBA" id="ARBA00023136"/>
    </source>
</evidence>
<reference evidence="6" key="1">
    <citation type="submission" date="2025-08" db="UniProtKB">
        <authorList>
            <consortium name="Ensembl"/>
        </authorList>
    </citation>
    <scope>IDENTIFICATION</scope>
</reference>
<feature type="transmembrane region" description="Helical" evidence="5">
    <location>
        <begin position="159"/>
        <end position="177"/>
    </location>
</feature>
<accession>A0A8C4R6G9</accession>